<dbReference type="AlphaFoldDB" id="A0AA37WK01"/>
<organism evidence="1 2">
    <name type="scientific">Agaribacter marinus</name>
    <dbReference type="NCBI Taxonomy" id="1431249"/>
    <lineage>
        <taxon>Bacteria</taxon>
        <taxon>Pseudomonadati</taxon>
        <taxon>Pseudomonadota</taxon>
        <taxon>Gammaproteobacteria</taxon>
        <taxon>Alteromonadales</taxon>
        <taxon>Alteromonadaceae</taxon>
        <taxon>Agaribacter</taxon>
    </lineage>
</organism>
<dbReference type="Proteomes" id="UP001156601">
    <property type="component" value="Unassembled WGS sequence"/>
</dbReference>
<comment type="caution">
    <text evidence="1">The sequence shown here is derived from an EMBL/GenBank/DDBJ whole genome shotgun (WGS) entry which is preliminary data.</text>
</comment>
<evidence type="ECO:0000313" key="2">
    <source>
        <dbReference type="Proteomes" id="UP001156601"/>
    </source>
</evidence>
<sequence>MSITSYKGASALKNPQCFFSLRNSIRVTNECFSRYEFRYIAKILAITTEFTLAFVSY</sequence>
<accession>A0AA37WK01</accession>
<dbReference type="EMBL" id="BSOT01000005">
    <property type="protein sequence ID" value="GLR70804.1"/>
    <property type="molecule type" value="Genomic_DNA"/>
</dbReference>
<gene>
    <name evidence="1" type="ORF">GCM10007852_17120</name>
</gene>
<keyword evidence="2" id="KW-1185">Reference proteome</keyword>
<reference evidence="1" key="1">
    <citation type="journal article" date="2014" name="Int. J. Syst. Evol. Microbiol.">
        <title>Complete genome sequence of Corynebacterium casei LMG S-19264T (=DSM 44701T), isolated from a smear-ripened cheese.</title>
        <authorList>
            <consortium name="US DOE Joint Genome Institute (JGI-PGF)"/>
            <person name="Walter F."/>
            <person name="Albersmeier A."/>
            <person name="Kalinowski J."/>
            <person name="Ruckert C."/>
        </authorList>
    </citation>
    <scope>NUCLEOTIDE SEQUENCE</scope>
    <source>
        <strain evidence="1">NBRC 110023</strain>
    </source>
</reference>
<protein>
    <submittedName>
        <fullName evidence="1">Uncharacterized protein</fullName>
    </submittedName>
</protein>
<proteinExistence type="predicted"/>
<name>A0AA37WK01_9ALTE</name>
<reference evidence="1" key="2">
    <citation type="submission" date="2023-01" db="EMBL/GenBank/DDBJ databases">
        <title>Draft genome sequence of Agaribacter marinus strain NBRC 110023.</title>
        <authorList>
            <person name="Sun Q."/>
            <person name="Mori K."/>
        </authorList>
    </citation>
    <scope>NUCLEOTIDE SEQUENCE</scope>
    <source>
        <strain evidence="1">NBRC 110023</strain>
    </source>
</reference>
<evidence type="ECO:0000313" key="1">
    <source>
        <dbReference type="EMBL" id="GLR70804.1"/>
    </source>
</evidence>